<dbReference type="InterPro" id="IPR042099">
    <property type="entry name" value="ANL_N_sf"/>
</dbReference>
<dbReference type="Pfam" id="PF13193">
    <property type="entry name" value="AMP-binding_C"/>
    <property type="match status" value="1"/>
</dbReference>
<dbReference type="InterPro" id="IPR009081">
    <property type="entry name" value="PP-bd_ACP"/>
</dbReference>
<dbReference type="Proteomes" id="UP001078573">
    <property type="component" value="Unassembled WGS sequence"/>
</dbReference>
<dbReference type="Pfam" id="PF00668">
    <property type="entry name" value="Condensation"/>
    <property type="match status" value="1"/>
</dbReference>
<protein>
    <submittedName>
        <fullName evidence="4">Amino acid adenylation domain-containing protein</fullName>
    </submittedName>
</protein>
<organism evidence="4 5">
    <name type="scientific">Bacillus spizizenii</name>
    <name type="common">Bacillus subtilis subsp. spizizenii</name>
    <dbReference type="NCBI Taxonomy" id="96241"/>
    <lineage>
        <taxon>Bacteria</taxon>
        <taxon>Bacillati</taxon>
        <taxon>Bacillota</taxon>
        <taxon>Bacilli</taxon>
        <taxon>Bacillales</taxon>
        <taxon>Bacillaceae</taxon>
        <taxon>Bacillus</taxon>
    </lineage>
</organism>
<dbReference type="SUPFAM" id="SSF53474">
    <property type="entry name" value="alpha/beta-Hydrolases"/>
    <property type="match status" value="1"/>
</dbReference>
<evidence type="ECO:0000313" key="5">
    <source>
        <dbReference type="Proteomes" id="UP001078573"/>
    </source>
</evidence>
<dbReference type="SUPFAM" id="SSF52777">
    <property type="entry name" value="CoA-dependent acyltransferases"/>
    <property type="match status" value="2"/>
</dbReference>
<dbReference type="InterPro" id="IPR001031">
    <property type="entry name" value="Thioesterase"/>
</dbReference>
<dbReference type="CDD" id="cd19531">
    <property type="entry name" value="LCL_NRPS-like"/>
    <property type="match status" value="1"/>
</dbReference>
<gene>
    <name evidence="4" type="ORF">MOC89_04475</name>
</gene>
<dbReference type="GO" id="GO:0031177">
    <property type="term" value="F:phosphopantetheine binding"/>
    <property type="evidence" value="ECO:0007669"/>
    <property type="project" value="TreeGrafter"/>
</dbReference>
<dbReference type="InterPro" id="IPR020845">
    <property type="entry name" value="AMP-binding_CS"/>
</dbReference>
<dbReference type="PROSITE" id="PS00455">
    <property type="entry name" value="AMP_BINDING"/>
    <property type="match status" value="1"/>
</dbReference>
<dbReference type="SUPFAM" id="SSF56801">
    <property type="entry name" value="Acetyl-CoA synthetase-like"/>
    <property type="match status" value="1"/>
</dbReference>
<dbReference type="InterPro" id="IPR036736">
    <property type="entry name" value="ACP-like_sf"/>
</dbReference>
<dbReference type="InterPro" id="IPR029058">
    <property type="entry name" value="AB_hydrolase_fold"/>
</dbReference>
<dbReference type="InterPro" id="IPR045851">
    <property type="entry name" value="AMP-bd_C_sf"/>
</dbReference>
<sequence length="1368" mass="154786">MSEISDRLSKLSEDRKTLFNSLLEKNKSNTNQISKYSRNENVYMSHAQQRLWFIDELDPGNPAYTCPVPLRLRGSLNKEALVDSLNAVVRRHEVLRTTYDMYDGVPIQIIHDDIPLELQHYDFSKLPSSEQQKAIDRVIEQDATTPFNLRTGPIMRAILICLNSEEHVLIVDIHHIANDHWSIGILFRELAAIYNKCLGVENQTLTELPIQYADYSLWQHERLESSVGINLLNFWKKKLENFQVINLPTDHLRPATISHRGAQKHFKLRKELVTALQELAKEERASLYMVMLAAFKVVLARYTGQTDISLGCSITGRDRSELQGLIGFFVNTIILRTQFDDDPSFRELLQLVRTNSLEAYANSEYPFDLLVQALNPHRSADRNPLASVMFMLDETPSEVAEFNGLDATWLDPSFITTKFDILLSARPTEEGVYGHIQYSTDLFEADTIERLIEHYLNVLEEVAKNSMVCLSKLPLLSAKERDTILVEWNDTALDLPYNTTLHETFRHRVEKQSDATAIISGNQTLCYGDLNRAAERLSSYLRTVCTKPEEVIAISIERSPEFVIAVLAILKSGCAYVPLDPSHHTDTHLINTMQQVGARILISRRKNEAESIHNESIQMVYVDDFTHNNFALNQIDGKSQLNNKQYDASSCESLAYVICSSGSTGKPKAIAIRHQGALNNLLDINQRFAVSKEDRILFLSSPSFDMSVYETMGMLIAGGTLVIPDSDSLREPTHWLDLMRKNEVTIWNSAPALLELLVEELERANDIYLPNLRLVLLGGDWIPVSIPERLRKYAPNVKVIALGGATESSIHSTIYSVDKTEENWTSIPYGKPMANQHVYVLDRWMQPTPVGVPGELYLGGVGLAREYIGLPELTQKRFVDYNLRGNQPERLFRTGDLARWRKDGNLELIGRIDFQAKVHGLRVDLSDIESALCSYKDIKEAVVVVNTNDKRGSSLIAYYVPINDKDVVEINLREYLTQILPIYMIPSSFRGIDSLPKNRSGKVDRLALKKITPQINEATLQEPTDTLEASILNSWKQILGIDDIGIDDDFFEIGGDSFSAIRLSRTIEGGLPVVELFKQRTVRMIANYLRSSVSSQAELLYRLTPESDHNISLVCIPYGGGNVSVYQSLADSIPSHIALWSVALPGHDPGRRGESYMSWEDIAEKCCREIIEKIDGPIAIYGQCSGSTIAVYLTQLLEKHGREVHTLYVGAALPDIDPVGSRERSNSTSENELEMYLQSIGGFDGALDYGETKEIIAAVRHDMLEHARFFEKNYKEPSIKLRTPLHCVLGECDVITNKQENRAADWKAFATNVKSSRISRGNHYFVKHEAMQLARLLAKELSLENNNNSRGITKFWRILTRKLFYKVN</sequence>
<dbReference type="Gene3D" id="3.40.50.12780">
    <property type="entry name" value="N-terminal domain of ligase-like"/>
    <property type="match status" value="1"/>
</dbReference>
<dbReference type="PANTHER" id="PTHR45527:SF1">
    <property type="entry name" value="FATTY ACID SYNTHASE"/>
    <property type="match status" value="1"/>
</dbReference>
<dbReference type="Gene3D" id="1.10.1200.10">
    <property type="entry name" value="ACP-like"/>
    <property type="match status" value="1"/>
</dbReference>
<comment type="caution">
    <text evidence="4">The sequence shown here is derived from an EMBL/GenBank/DDBJ whole genome shotgun (WGS) entry which is preliminary data.</text>
</comment>
<dbReference type="GO" id="GO:0005737">
    <property type="term" value="C:cytoplasm"/>
    <property type="evidence" value="ECO:0007669"/>
    <property type="project" value="TreeGrafter"/>
</dbReference>
<dbReference type="GO" id="GO:0003824">
    <property type="term" value="F:catalytic activity"/>
    <property type="evidence" value="ECO:0007669"/>
    <property type="project" value="InterPro"/>
</dbReference>
<name>A0A9Q4HFN1_BACSC</name>
<dbReference type="PANTHER" id="PTHR45527">
    <property type="entry name" value="NONRIBOSOMAL PEPTIDE SYNTHETASE"/>
    <property type="match status" value="1"/>
</dbReference>
<proteinExistence type="inferred from homology"/>
<feature type="domain" description="Carrier" evidence="3">
    <location>
        <begin position="1022"/>
        <end position="1104"/>
    </location>
</feature>
<comment type="cofactor">
    <cofactor evidence="1">
        <name>pantetheine 4'-phosphate</name>
        <dbReference type="ChEBI" id="CHEBI:47942"/>
    </cofactor>
</comment>
<comment type="similarity">
    <text evidence="2">Belongs to the ATP-dependent AMP-binding enzyme family.</text>
</comment>
<dbReference type="InterPro" id="IPR023213">
    <property type="entry name" value="CAT-like_dom_sf"/>
</dbReference>
<dbReference type="GO" id="GO:0008610">
    <property type="term" value="P:lipid biosynthetic process"/>
    <property type="evidence" value="ECO:0007669"/>
    <property type="project" value="UniProtKB-ARBA"/>
</dbReference>
<dbReference type="Pfam" id="PF00975">
    <property type="entry name" value="Thioesterase"/>
    <property type="match status" value="1"/>
</dbReference>
<dbReference type="Pfam" id="PF00550">
    <property type="entry name" value="PP-binding"/>
    <property type="match status" value="1"/>
</dbReference>
<reference evidence="4" key="1">
    <citation type="submission" date="2022-02" db="EMBL/GenBank/DDBJ databases">
        <title>Crop Bioprotection Bacillus Genome Sequencing.</title>
        <authorList>
            <person name="Dunlap C."/>
        </authorList>
    </citation>
    <scope>NUCLEOTIDE SEQUENCE</scope>
    <source>
        <strain evidence="4">WR1O2A-53</strain>
    </source>
</reference>
<dbReference type="Gene3D" id="3.40.50.1820">
    <property type="entry name" value="alpha/beta hydrolase"/>
    <property type="match status" value="1"/>
</dbReference>
<evidence type="ECO:0000313" key="4">
    <source>
        <dbReference type="EMBL" id="MCY8456149.1"/>
    </source>
</evidence>
<dbReference type="PROSITE" id="PS50075">
    <property type="entry name" value="CARRIER"/>
    <property type="match status" value="1"/>
</dbReference>
<dbReference type="FunFam" id="3.30.559.10:FF:000012">
    <property type="entry name" value="Non-ribosomal peptide synthetase"/>
    <property type="match status" value="1"/>
</dbReference>
<evidence type="ECO:0000256" key="2">
    <source>
        <dbReference type="ARBA" id="ARBA00006432"/>
    </source>
</evidence>
<evidence type="ECO:0000259" key="3">
    <source>
        <dbReference type="PROSITE" id="PS50075"/>
    </source>
</evidence>
<dbReference type="SUPFAM" id="SSF47336">
    <property type="entry name" value="ACP-like"/>
    <property type="match status" value="1"/>
</dbReference>
<dbReference type="NCBIfam" id="TIGR01733">
    <property type="entry name" value="AA-adenyl-dom"/>
    <property type="match status" value="1"/>
</dbReference>
<dbReference type="GO" id="GO:0043041">
    <property type="term" value="P:amino acid activation for nonribosomal peptide biosynthetic process"/>
    <property type="evidence" value="ECO:0007669"/>
    <property type="project" value="TreeGrafter"/>
</dbReference>
<dbReference type="InterPro" id="IPR025110">
    <property type="entry name" value="AMP-bd_C"/>
</dbReference>
<dbReference type="InterPro" id="IPR001242">
    <property type="entry name" value="Condensation_dom"/>
</dbReference>
<dbReference type="Gene3D" id="3.30.559.30">
    <property type="entry name" value="Nonribosomal peptide synthetase, condensation domain"/>
    <property type="match status" value="1"/>
</dbReference>
<dbReference type="Gene3D" id="3.30.300.30">
    <property type="match status" value="1"/>
</dbReference>
<dbReference type="InterPro" id="IPR000873">
    <property type="entry name" value="AMP-dep_synth/lig_dom"/>
</dbReference>
<accession>A0A9Q4HFN1</accession>
<evidence type="ECO:0000256" key="1">
    <source>
        <dbReference type="ARBA" id="ARBA00001957"/>
    </source>
</evidence>
<dbReference type="InterPro" id="IPR010071">
    <property type="entry name" value="AA_adenyl_dom"/>
</dbReference>
<dbReference type="GO" id="GO:0044550">
    <property type="term" value="P:secondary metabolite biosynthetic process"/>
    <property type="evidence" value="ECO:0007669"/>
    <property type="project" value="TreeGrafter"/>
</dbReference>
<dbReference type="Pfam" id="PF00501">
    <property type="entry name" value="AMP-binding"/>
    <property type="match status" value="1"/>
</dbReference>
<dbReference type="EMBL" id="JALAPQ010000004">
    <property type="protein sequence ID" value="MCY8456149.1"/>
    <property type="molecule type" value="Genomic_DNA"/>
</dbReference>
<dbReference type="Gene3D" id="3.30.559.10">
    <property type="entry name" value="Chloramphenicol acetyltransferase-like domain"/>
    <property type="match status" value="1"/>
</dbReference>